<dbReference type="Gene3D" id="6.10.250.100">
    <property type="match status" value="1"/>
</dbReference>
<sequence>MKVLALVVLVIAISGMEAGVVKREVPNLDEFTKIFSSWADTLKTQTQEWIAKIQNGEVKAQTEEIFAQVKTQMEPLQGHFQELFSQFTDKKA</sequence>
<feature type="chain" id="PRO_5037676285" description="Apolipoprotein C-I" evidence="1">
    <location>
        <begin position="19"/>
        <end position="92"/>
    </location>
</feature>
<dbReference type="AlphaFoldDB" id="A0A974CAB9"/>
<keyword evidence="1" id="KW-0732">Signal</keyword>
<dbReference type="InterPro" id="IPR006801">
    <property type="entry name" value="ApoA-II"/>
</dbReference>
<evidence type="ECO:0000313" key="2">
    <source>
        <dbReference type="EMBL" id="OCT69476.1"/>
    </source>
</evidence>
<accession>A0A974CAB9</accession>
<gene>
    <name evidence="2" type="ORF">XELAEV_18040787mg</name>
</gene>
<evidence type="ECO:0008006" key="4">
    <source>
        <dbReference type="Google" id="ProtNLM"/>
    </source>
</evidence>
<evidence type="ECO:0000313" key="3">
    <source>
        <dbReference type="Proteomes" id="UP000694892"/>
    </source>
</evidence>
<protein>
    <recommendedName>
        <fullName evidence="4">Apolipoprotein C-I</fullName>
    </recommendedName>
</protein>
<dbReference type="Pfam" id="PF04711">
    <property type="entry name" value="ApoA-II"/>
    <property type="match status" value="1"/>
</dbReference>
<proteinExistence type="predicted"/>
<dbReference type="GO" id="GO:0005576">
    <property type="term" value="C:extracellular region"/>
    <property type="evidence" value="ECO:0007669"/>
    <property type="project" value="InterPro"/>
</dbReference>
<feature type="signal peptide" evidence="1">
    <location>
        <begin position="1"/>
        <end position="18"/>
    </location>
</feature>
<dbReference type="OMA" id="VKTQMEP"/>
<dbReference type="Proteomes" id="UP000694892">
    <property type="component" value="Chromosome 8L"/>
</dbReference>
<name>A0A974CAB9_XENLA</name>
<dbReference type="GO" id="GO:0042157">
    <property type="term" value="P:lipoprotein metabolic process"/>
    <property type="evidence" value="ECO:0007669"/>
    <property type="project" value="InterPro"/>
</dbReference>
<dbReference type="GO" id="GO:0006869">
    <property type="term" value="P:lipid transport"/>
    <property type="evidence" value="ECO:0007669"/>
    <property type="project" value="InterPro"/>
</dbReference>
<organism evidence="2 3">
    <name type="scientific">Xenopus laevis</name>
    <name type="common">African clawed frog</name>
    <dbReference type="NCBI Taxonomy" id="8355"/>
    <lineage>
        <taxon>Eukaryota</taxon>
        <taxon>Metazoa</taxon>
        <taxon>Chordata</taxon>
        <taxon>Craniata</taxon>
        <taxon>Vertebrata</taxon>
        <taxon>Euteleostomi</taxon>
        <taxon>Amphibia</taxon>
        <taxon>Batrachia</taxon>
        <taxon>Anura</taxon>
        <taxon>Pipoidea</taxon>
        <taxon>Pipidae</taxon>
        <taxon>Xenopodinae</taxon>
        <taxon>Xenopus</taxon>
        <taxon>Xenopus</taxon>
    </lineage>
</organism>
<evidence type="ECO:0000256" key="1">
    <source>
        <dbReference type="SAM" id="SignalP"/>
    </source>
</evidence>
<dbReference type="EMBL" id="CM004480">
    <property type="protein sequence ID" value="OCT69476.1"/>
    <property type="molecule type" value="Genomic_DNA"/>
</dbReference>
<reference evidence="3" key="1">
    <citation type="journal article" date="2016" name="Nature">
        <title>Genome evolution in the allotetraploid frog Xenopus laevis.</title>
        <authorList>
            <person name="Session A.M."/>
            <person name="Uno Y."/>
            <person name="Kwon T."/>
            <person name="Chapman J.A."/>
            <person name="Toyoda A."/>
            <person name="Takahashi S."/>
            <person name="Fukui A."/>
            <person name="Hikosaka A."/>
            <person name="Suzuki A."/>
            <person name="Kondo M."/>
            <person name="van Heeringen S.J."/>
            <person name="Quigley I."/>
            <person name="Heinz S."/>
            <person name="Ogino H."/>
            <person name="Ochi H."/>
            <person name="Hellsten U."/>
            <person name="Lyons J.B."/>
            <person name="Simakov O."/>
            <person name="Putnam N."/>
            <person name="Stites J."/>
            <person name="Kuroki Y."/>
            <person name="Tanaka T."/>
            <person name="Michiue T."/>
            <person name="Watanabe M."/>
            <person name="Bogdanovic O."/>
            <person name="Lister R."/>
            <person name="Georgiou G."/>
            <person name="Paranjpe S.S."/>
            <person name="van Kruijsbergen I."/>
            <person name="Shu S."/>
            <person name="Carlson J."/>
            <person name="Kinoshita T."/>
            <person name="Ohta Y."/>
            <person name="Mawaribuchi S."/>
            <person name="Jenkins J."/>
            <person name="Grimwood J."/>
            <person name="Schmutz J."/>
            <person name="Mitros T."/>
            <person name="Mozaffari S.V."/>
            <person name="Suzuki Y."/>
            <person name="Haramoto Y."/>
            <person name="Yamamoto T.S."/>
            <person name="Takagi C."/>
            <person name="Heald R."/>
            <person name="Miller K."/>
            <person name="Haudenschild C."/>
            <person name="Kitzman J."/>
            <person name="Nakayama T."/>
            <person name="Izutsu Y."/>
            <person name="Robert J."/>
            <person name="Fortriede J."/>
            <person name="Burns K."/>
            <person name="Lotay V."/>
            <person name="Karimi K."/>
            <person name="Yasuoka Y."/>
            <person name="Dichmann D.S."/>
            <person name="Flajnik M.F."/>
            <person name="Houston D.W."/>
            <person name="Shendure J."/>
            <person name="DuPasquier L."/>
            <person name="Vize P.D."/>
            <person name="Zorn A.M."/>
            <person name="Ito M."/>
            <person name="Marcotte E.M."/>
            <person name="Wallingford J.B."/>
            <person name="Ito Y."/>
            <person name="Asashima M."/>
            <person name="Ueno N."/>
            <person name="Matsuda Y."/>
            <person name="Veenstra G.J."/>
            <person name="Fujiyama A."/>
            <person name="Harland R.M."/>
            <person name="Taira M."/>
            <person name="Rokhsar D.S."/>
        </authorList>
    </citation>
    <scope>NUCLEOTIDE SEQUENCE [LARGE SCALE GENOMIC DNA]</scope>
    <source>
        <strain evidence="3">J</strain>
    </source>
</reference>
<dbReference type="GO" id="GO:0008289">
    <property type="term" value="F:lipid binding"/>
    <property type="evidence" value="ECO:0007669"/>
    <property type="project" value="InterPro"/>
</dbReference>